<dbReference type="Proteomes" id="UP000472971">
    <property type="component" value="Unassembled WGS sequence"/>
</dbReference>
<dbReference type="SUPFAM" id="SSF46785">
    <property type="entry name" value="Winged helix' DNA-binding domain"/>
    <property type="match status" value="1"/>
</dbReference>
<dbReference type="EMBL" id="JACEIO010000008">
    <property type="protein sequence ID" value="MBA4536519.1"/>
    <property type="molecule type" value="Genomic_DNA"/>
</dbReference>
<gene>
    <name evidence="4" type="ORF">G4D64_04950</name>
    <name evidence="3" type="ORF">H1Z61_04990</name>
</gene>
<name>A0A6B3VZ77_9BACI</name>
<dbReference type="PROSITE" id="PS50995">
    <property type="entry name" value="HTH_MARR_2"/>
    <property type="match status" value="1"/>
</dbReference>
<evidence type="ECO:0000313" key="3">
    <source>
        <dbReference type="EMBL" id="MBA4536519.1"/>
    </source>
</evidence>
<evidence type="ECO:0000313" key="4">
    <source>
        <dbReference type="EMBL" id="NEY80886.1"/>
    </source>
</evidence>
<evidence type="ECO:0000259" key="2">
    <source>
        <dbReference type="PROSITE" id="PS50995"/>
    </source>
</evidence>
<proteinExistence type="predicted"/>
<dbReference type="InterPro" id="IPR000835">
    <property type="entry name" value="HTH_MarR-typ"/>
</dbReference>
<comment type="caution">
    <text evidence="4">The sequence shown here is derived from an EMBL/GenBank/DDBJ whole genome shotgun (WGS) entry which is preliminary data.</text>
</comment>
<organism evidence="4 5">
    <name type="scientific">Bacillus aquiflavi</name>
    <dbReference type="NCBI Taxonomy" id="2672567"/>
    <lineage>
        <taxon>Bacteria</taxon>
        <taxon>Bacillati</taxon>
        <taxon>Bacillota</taxon>
        <taxon>Bacilli</taxon>
        <taxon>Bacillales</taxon>
        <taxon>Bacillaceae</taxon>
        <taxon>Bacillus</taxon>
    </lineage>
</organism>
<accession>A0A6B3VZ77</accession>
<dbReference type="GO" id="GO:0003677">
    <property type="term" value="F:DNA binding"/>
    <property type="evidence" value="ECO:0007669"/>
    <property type="project" value="UniProtKB-KW"/>
</dbReference>
<dbReference type="PANTHER" id="PTHR33164">
    <property type="entry name" value="TRANSCRIPTIONAL REGULATOR, MARR FAMILY"/>
    <property type="match status" value="1"/>
</dbReference>
<keyword evidence="5" id="KW-1185">Reference proteome</keyword>
<dbReference type="Proteomes" id="UP000570010">
    <property type="component" value="Unassembled WGS sequence"/>
</dbReference>
<dbReference type="GO" id="GO:0006950">
    <property type="term" value="P:response to stress"/>
    <property type="evidence" value="ECO:0007669"/>
    <property type="project" value="TreeGrafter"/>
</dbReference>
<dbReference type="SMART" id="SM00347">
    <property type="entry name" value="HTH_MARR"/>
    <property type="match status" value="1"/>
</dbReference>
<feature type="domain" description="HTH marR-type" evidence="2">
    <location>
        <begin position="33"/>
        <end position="165"/>
    </location>
</feature>
<dbReference type="InterPro" id="IPR036388">
    <property type="entry name" value="WH-like_DNA-bd_sf"/>
</dbReference>
<keyword evidence="1" id="KW-0238">DNA-binding</keyword>
<dbReference type="EMBL" id="JAAIWN010000008">
    <property type="protein sequence ID" value="NEY80886.1"/>
    <property type="molecule type" value="Genomic_DNA"/>
</dbReference>
<reference evidence="4 5" key="1">
    <citation type="submission" date="2020-02" db="EMBL/GenBank/DDBJ databases">
        <title>Bacillus aquiflavi sp. nov., isolated from yellow water of strong flavor Chinese baijiu in Yibin region of China.</title>
        <authorList>
            <person name="Xie J."/>
        </authorList>
    </citation>
    <scope>NUCLEOTIDE SEQUENCE [LARGE SCALE GENOMIC DNA]</scope>
    <source>
        <strain evidence="4 5">3H-10</strain>
    </source>
</reference>
<dbReference type="Pfam" id="PF01047">
    <property type="entry name" value="MarR"/>
    <property type="match status" value="1"/>
</dbReference>
<dbReference type="Gene3D" id="1.10.10.10">
    <property type="entry name" value="Winged helix-like DNA-binding domain superfamily/Winged helix DNA-binding domain"/>
    <property type="match status" value="1"/>
</dbReference>
<dbReference type="InterPro" id="IPR036390">
    <property type="entry name" value="WH_DNA-bd_sf"/>
</dbReference>
<dbReference type="AlphaFoldDB" id="A0A6B3VZ77"/>
<dbReference type="InterPro" id="IPR039422">
    <property type="entry name" value="MarR/SlyA-like"/>
</dbReference>
<sequence length="165" mass="18914">MITDNDIIYMMKKLTFSILIVSILAMKDNSVTINCLAFQLSLARKKIQKWYEQYLKSLGLNTSYVYVMEVLKDFGPSTLTTIAENLELERATVSNLLSRMERDDFIKRLPGKERRSMEVHLTAKGEEILDEALNALRQADKSLNIELDGNLEIIKQAVKLLNKTL</sequence>
<dbReference type="PANTHER" id="PTHR33164:SF43">
    <property type="entry name" value="HTH-TYPE TRANSCRIPTIONAL REPRESSOR YETL"/>
    <property type="match status" value="1"/>
</dbReference>
<evidence type="ECO:0000313" key="6">
    <source>
        <dbReference type="Proteomes" id="UP000570010"/>
    </source>
</evidence>
<dbReference type="GO" id="GO:0003700">
    <property type="term" value="F:DNA-binding transcription factor activity"/>
    <property type="evidence" value="ECO:0007669"/>
    <property type="project" value="InterPro"/>
</dbReference>
<evidence type="ECO:0000313" key="5">
    <source>
        <dbReference type="Proteomes" id="UP000472971"/>
    </source>
</evidence>
<dbReference type="RefSeq" id="WP_163240736.1">
    <property type="nucleotide sequence ID" value="NZ_CP082780.1"/>
</dbReference>
<evidence type="ECO:0000256" key="1">
    <source>
        <dbReference type="ARBA" id="ARBA00023125"/>
    </source>
</evidence>
<protein>
    <submittedName>
        <fullName evidence="4">MarR family transcriptional regulator</fullName>
    </submittedName>
</protein>
<reference evidence="3 6" key="2">
    <citation type="submission" date="2020-07" db="EMBL/GenBank/DDBJ databases">
        <authorList>
            <person name="Feng H."/>
        </authorList>
    </citation>
    <scope>NUCLEOTIDE SEQUENCE [LARGE SCALE GENOMIC DNA]</scope>
    <source>
        <strain evidence="6">s-12</strain>
        <strain evidence="3">S-12</strain>
    </source>
</reference>